<dbReference type="RefSeq" id="WP_249902686.1">
    <property type="nucleotide sequence ID" value="NZ_JAMGBA010000001.1"/>
</dbReference>
<gene>
    <name evidence="2" type="ORF">LZ496_00700</name>
</gene>
<evidence type="ECO:0000313" key="3">
    <source>
        <dbReference type="Proteomes" id="UP001203410"/>
    </source>
</evidence>
<dbReference type="PANTHER" id="PTHR32309:SF13">
    <property type="entry name" value="FERRIC ENTEROBACTIN TRANSPORT PROTEIN FEPE"/>
    <property type="match status" value="1"/>
</dbReference>
<comment type="caution">
    <text evidence="2">The sequence shown here is derived from an EMBL/GenBank/DDBJ whole genome shotgun (WGS) entry which is preliminary data.</text>
</comment>
<keyword evidence="3" id="KW-1185">Reference proteome</keyword>
<sequence>MSKKIKTPNWLFAVTVVIPFALSVIYFGVLASDVYVSESRFVVKSPDKPAASGIGVLLKSAGFANASDEVFAVQSFVTSRDALRAINKGEAFRKSYTQPGISLIDRFDPTGMFGSFEHLYQYYTGKVKVTSDATTSITTLTVHAYDPKSAHKFNEQLLEMSEEMVNRLNERGREDLVGYARAEVIRAQGEARRAAGAMASFRNRSGVLNPEKEGEIQLQMVSKLQDELIAARSLLAQLRQAAPQNPQIPSVLSQIATLQREMGREQAKAVGSTRSLAGNAVRYQQLELENEFAGKQLAGALASFEEAQNEARRKQAYVERIVDPSLPDEALEPRRLRGIFATLIIGLIAYGILRMLLAGIREHAQ</sequence>
<reference evidence="2 3" key="1">
    <citation type="submission" date="2022-05" db="EMBL/GenBank/DDBJ databases">
        <authorList>
            <person name="Jo J.-H."/>
            <person name="Im W.-T."/>
        </authorList>
    </citation>
    <scope>NUCLEOTIDE SEQUENCE [LARGE SCALE GENOMIC DNA]</scope>
    <source>
        <strain evidence="2 3">NSE70-1</strain>
    </source>
</reference>
<protein>
    <recommendedName>
        <fullName evidence="4">Capsular polysaccharide transport system permease protein</fullName>
    </recommendedName>
</protein>
<organism evidence="2 3">
    <name type="scientific">Sphingomonas caseinilyticus</name>
    <dbReference type="NCBI Taxonomy" id="2908205"/>
    <lineage>
        <taxon>Bacteria</taxon>
        <taxon>Pseudomonadati</taxon>
        <taxon>Pseudomonadota</taxon>
        <taxon>Alphaproteobacteria</taxon>
        <taxon>Sphingomonadales</taxon>
        <taxon>Sphingomonadaceae</taxon>
        <taxon>Sphingomonas</taxon>
    </lineage>
</organism>
<evidence type="ECO:0000313" key="2">
    <source>
        <dbReference type="EMBL" id="MCL6697310.1"/>
    </source>
</evidence>
<accession>A0ABT0RQL9</accession>
<evidence type="ECO:0008006" key="4">
    <source>
        <dbReference type="Google" id="ProtNLM"/>
    </source>
</evidence>
<dbReference type="EMBL" id="JAMGBA010000001">
    <property type="protein sequence ID" value="MCL6697310.1"/>
    <property type="molecule type" value="Genomic_DNA"/>
</dbReference>
<keyword evidence="1" id="KW-0472">Membrane</keyword>
<keyword evidence="1" id="KW-1133">Transmembrane helix</keyword>
<name>A0ABT0RQL9_9SPHN</name>
<proteinExistence type="predicted"/>
<dbReference type="PANTHER" id="PTHR32309">
    <property type="entry name" value="TYROSINE-PROTEIN KINASE"/>
    <property type="match status" value="1"/>
</dbReference>
<dbReference type="InterPro" id="IPR050445">
    <property type="entry name" value="Bact_polysacc_biosynth/exp"/>
</dbReference>
<keyword evidence="1" id="KW-0812">Transmembrane</keyword>
<evidence type="ECO:0000256" key="1">
    <source>
        <dbReference type="SAM" id="Phobius"/>
    </source>
</evidence>
<feature type="transmembrane region" description="Helical" evidence="1">
    <location>
        <begin position="338"/>
        <end position="357"/>
    </location>
</feature>
<dbReference type="Proteomes" id="UP001203410">
    <property type="component" value="Unassembled WGS sequence"/>
</dbReference>